<dbReference type="NCBIfam" id="NF001399">
    <property type="entry name" value="PRK00283.1"/>
    <property type="match status" value="1"/>
</dbReference>
<keyword evidence="9 10" id="KW-0131">Cell cycle</keyword>
<evidence type="ECO:0000256" key="8">
    <source>
        <dbReference type="ARBA" id="ARBA00023172"/>
    </source>
</evidence>
<evidence type="ECO:0000256" key="1">
    <source>
        <dbReference type="ARBA" id="ARBA00004496"/>
    </source>
</evidence>
<dbReference type="SUPFAM" id="SSF56349">
    <property type="entry name" value="DNA breaking-rejoining enzymes"/>
    <property type="match status" value="1"/>
</dbReference>
<dbReference type="Gene3D" id="1.10.443.10">
    <property type="entry name" value="Intergrase catalytic core"/>
    <property type="match status" value="1"/>
</dbReference>
<evidence type="ECO:0000313" key="14">
    <source>
        <dbReference type="Proteomes" id="UP000664417"/>
    </source>
</evidence>
<feature type="domain" description="Tyr recombinase" evidence="11">
    <location>
        <begin position="113"/>
        <end position="296"/>
    </location>
</feature>
<evidence type="ECO:0000256" key="5">
    <source>
        <dbReference type="ARBA" id="ARBA00022829"/>
    </source>
</evidence>
<dbReference type="InterPro" id="IPR002104">
    <property type="entry name" value="Integrase_catalytic"/>
</dbReference>
<organism evidence="13 14">
    <name type="scientific">Acanthopleuribacter pedis</name>
    <dbReference type="NCBI Taxonomy" id="442870"/>
    <lineage>
        <taxon>Bacteria</taxon>
        <taxon>Pseudomonadati</taxon>
        <taxon>Acidobacteriota</taxon>
        <taxon>Holophagae</taxon>
        <taxon>Acanthopleuribacterales</taxon>
        <taxon>Acanthopleuribacteraceae</taxon>
        <taxon>Acanthopleuribacter</taxon>
    </lineage>
</organism>
<evidence type="ECO:0000256" key="9">
    <source>
        <dbReference type="ARBA" id="ARBA00023306"/>
    </source>
</evidence>
<dbReference type="GO" id="GO:0051301">
    <property type="term" value="P:cell division"/>
    <property type="evidence" value="ECO:0007669"/>
    <property type="project" value="UniProtKB-KW"/>
</dbReference>
<evidence type="ECO:0000313" key="13">
    <source>
        <dbReference type="EMBL" id="MBO1322829.1"/>
    </source>
</evidence>
<dbReference type="Pfam" id="PF02899">
    <property type="entry name" value="Phage_int_SAM_1"/>
    <property type="match status" value="1"/>
</dbReference>
<evidence type="ECO:0000256" key="2">
    <source>
        <dbReference type="ARBA" id="ARBA00010450"/>
    </source>
</evidence>
<dbReference type="CDD" id="cd00798">
    <property type="entry name" value="INT_XerDC_C"/>
    <property type="match status" value="1"/>
</dbReference>
<dbReference type="InterPro" id="IPR023009">
    <property type="entry name" value="Tyrosine_recombinase_XerC/XerD"/>
</dbReference>
<accession>A0A8J7U7B6</accession>
<keyword evidence="4 10" id="KW-0132">Cell division</keyword>
<evidence type="ECO:0000259" key="12">
    <source>
        <dbReference type="PROSITE" id="PS51900"/>
    </source>
</evidence>
<feature type="domain" description="Core-binding (CB)" evidence="12">
    <location>
        <begin position="9"/>
        <end position="92"/>
    </location>
</feature>
<feature type="active site" evidence="10">
    <location>
        <position position="153"/>
    </location>
</feature>
<evidence type="ECO:0000256" key="10">
    <source>
        <dbReference type="HAMAP-Rule" id="MF_01808"/>
    </source>
</evidence>
<dbReference type="InterPro" id="IPR011010">
    <property type="entry name" value="DNA_brk_join_enz"/>
</dbReference>
<feature type="active site" description="O-(3'-phospho-DNA)-tyrosine intermediate" evidence="10">
    <location>
        <position position="283"/>
    </location>
</feature>
<dbReference type="InterPro" id="IPR011932">
    <property type="entry name" value="Recomb_XerD"/>
</dbReference>
<dbReference type="Proteomes" id="UP000664417">
    <property type="component" value="Unassembled WGS sequence"/>
</dbReference>
<comment type="subunit">
    <text evidence="10">Forms a cyclic heterotetrameric complex composed of two molecules of XerC and two molecules of XerD.</text>
</comment>
<evidence type="ECO:0000256" key="3">
    <source>
        <dbReference type="ARBA" id="ARBA00022490"/>
    </source>
</evidence>
<gene>
    <name evidence="13" type="primary">xerD</name>
    <name evidence="10" type="synonym">xerC</name>
    <name evidence="13" type="ORF">J3U88_30470</name>
</gene>
<dbReference type="Pfam" id="PF00589">
    <property type="entry name" value="Phage_integrase"/>
    <property type="match status" value="1"/>
</dbReference>
<feature type="active site" evidence="10">
    <location>
        <position position="248"/>
    </location>
</feature>
<feature type="active site" evidence="10">
    <location>
        <position position="177"/>
    </location>
</feature>
<feature type="active site" evidence="10">
    <location>
        <position position="274"/>
    </location>
</feature>
<name>A0A8J7U7B6_9BACT</name>
<protein>
    <recommendedName>
        <fullName evidence="10">Tyrosine recombinase XerC</fullName>
    </recommendedName>
</protein>
<sequence length="304" mass="34552">MAEERRLSAVNQQFLDEFVGYLVAERKNSEHTVQGYATDLALFLQFLGETALIQANREHIQRFLADETTRGIGARTRARRLSALRSAFRYLHRRGRINVNPTEHLEAPFVGKRLPKVLSEAHVTDFLNAPDVSKPFGLRDAAMLELLYSCGLRVSELVSLRFTELRLDREILLIFGKGGKQRLIPFGRSARERLTTYLVEGRPALVKGSSDDVFLNRFGRAMTRQAFWQMVKKYALVAGIDADKLTPHVLRHCFATHLLNHGADLRAVQALLGHRDLKTTEIYTEVARERLRAVHADCHPLEQG</sequence>
<dbReference type="GO" id="GO:0006313">
    <property type="term" value="P:DNA transposition"/>
    <property type="evidence" value="ECO:0007669"/>
    <property type="project" value="UniProtKB-UniRule"/>
</dbReference>
<dbReference type="HAMAP" id="MF_01808">
    <property type="entry name" value="Recomb_XerC_XerD"/>
    <property type="match status" value="1"/>
</dbReference>
<evidence type="ECO:0000259" key="11">
    <source>
        <dbReference type="PROSITE" id="PS51898"/>
    </source>
</evidence>
<dbReference type="GO" id="GO:0003677">
    <property type="term" value="F:DNA binding"/>
    <property type="evidence" value="ECO:0007669"/>
    <property type="project" value="UniProtKB-UniRule"/>
</dbReference>
<comment type="function">
    <text evidence="10">Site-specific tyrosine recombinase, which acts by catalyzing the cutting and rejoining of the recombining DNA molecules. The XerC-XerD complex is essential to convert dimers of the bacterial chromosome into monomers to permit their segregation at cell division. It also contributes to the segregational stability of plasmids.</text>
</comment>
<keyword evidence="7 10" id="KW-0238">DNA-binding</keyword>
<comment type="subcellular location">
    <subcellularLocation>
        <location evidence="1 10">Cytoplasm</location>
    </subcellularLocation>
</comment>
<feature type="active site" evidence="10">
    <location>
        <position position="251"/>
    </location>
</feature>
<comment type="caution">
    <text evidence="13">The sequence shown here is derived from an EMBL/GenBank/DDBJ whole genome shotgun (WGS) entry which is preliminary data.</text>
</comment>
<dbReference type="InterPro" id="IPR050090">
    <property type="entry name" value="Tyrosine_recombinase_XerCD"/>
</dbReference>
<evidence type="ECO:0000256" key="6">
    <source>
        <dbReference type="ARBA" id="ARBA00022908"/>
    </source>
</evidence>
<keyword evidence="6 10" id="KW-0229">DNA integration</keyword>
<keyword evidence="5 10" id="KW-0159">Chromosome partition</keyword>
<dbReference type="PANTHER" id="PTHR30349:SF81">
    <property type="entry name" value="TYROSINE RECOMBINASE XERC"/>
    <property type="match status" value="1"/>
</dbReference>
<keyword evidence="14" id="KW-1185">Reference proteome</keyword>
<dbReference type="GO" id="GO:0009037">
    <property type="term" value="F:tyrosine-based site-specific recombinase activity"/>
    <property type="evidence" value="ECO:0007669"/>
    <property type="project" value="UniProtKB-UniRule"/>
</dbReference>
<dbReference type="RefSeq" id="WP_207862801.1">
    <property type="nucleotide sequence ID" value="NZ_JAFREP010000044.1"/>
</dbReference>
<comment type="similarity">
    <text evidence="2">Belongs to the 'phage' integrase family. XerD subfamily.</text>
</comment>
<evidence type="ECO:0000256" key="7">
    <source>
        <dbReference type="ARBA" id="ARBA00023125"/>
    </source>
</evidence>
<dbReference type="PANTHER" id="PTHR30349">
    <property type="entry name" value="PHAGE INTEGRASE-RELATED"/>
    <property type="match status" value="1"/>
</dbReference>
<dbReference type="GO" id="GO:0005737">
    <property type="term" value="C:cytoplasm"/>
    <property type="evidence" value="ECO:0007669"/>
    <property type="project" value="UniProtKB-SubCell"/>
</dbReference>
<dbReference type="NCBIfam" id="TIGR02225">
    <property type="entry name" value="recomb_XerD"/>
    <property type="match status" value="1"/>
</dbReference>
<dbReference type="GO" id="GO:0007059">
    <property type="term" value="P:chromosome segregation"/>
    <property type="evidence" value="ECO:0007669"/>
    <property type="project" value="UniProtKB-UniRule"/>
</dbReference>
<reference evidence="13" key="1">
    <citation type="submission" date="2021-03" db="EMBL/GenBank/DDBJ databases">
        <authorList>
            <person name="Wang G."/>
        </authorList>
    </citation>
    <scope>NUCLEOTIDE SEQUENCE</scope>
    <source>
        <strain evidence="13">KCTC 12899</strain>
    </source>
</reference>
<dbReference type="InterPro" id="IPR004107">
    <property type="entry name" value="Integrase_SAM-like_N"/>
</dbReference>
<dbReference type="InterPro" id="IPR010998">
    <property type="entry name" value="Integrase_recombinase_N"/>
</dbReference>
<dbReference type="PROSITE" id="PS51898">
    <property type="entry name" value="TYR_RECOMBINASE"/>
    <property type="match status" value="1"/>
</dbReference>
<dbReference type="InterPro" id="IPR044068">
    <property type="entry name" value="CB"/>
</dbReference>
<keyword evidence="8 10" id="KW-0233">DNA recombination</keyword>
<dbReference type="AlphaFoldDB" id="A0A8J7U7B6"/>
<dbReference type="PROSITE" id="PS51900">
    <property type="entry name" value="CB"/>
    <property type="match status" value="1"/>
</dbReference>
<dbReference type="EMBL" id="JAFREP010000044">
    <property type="protein sequence ID" value="MBO1322829.1"/>
    <property type="molecule type" value="Genomic_DNA"/>
</dbReference>
<evidence type="ECO:0000256" key="4">
    <source>
        <dbReference type="ARBA" id="ARBA00022618"/>
    </source>
</evidence>
<comment type="similarity">
    <text evidence="10">Belongs to the 'phage' integrase family. XerC subfamily.</text>
</comment>
<dbReference type="Gene3D" id="1.10.150.130">
    <property type="match status" value="1"/>
</dbReference>
<keyword evidence="3 10" id="KW-0963">Cytoplasm</keyword>
<dbReference type="InterPro" id="IPR013762">
    <property type="entry name" value="Integrase-like_cat_sf"/>
</dbReference>
<proteinExistence type="inferred from homology"/>